<evidence type="ECO:0000313" key="7">
    <source>
        <dbReference type="Proteomes" id="UP000184513"/>
    </source>
</evidence>
<feature type="transmembrane region" description="Helical" evidence="5">
    <location>
        <begin position="54"/>
        <end position="78"/>
    </location>
</feature>
<reference evidence="6 7" key="1">
    <citation type="submission" date="2016-11" db="EMBL/GenBank/DDBJ databases">
        <authorList>
            <person name="Jaros S."/>
            <person name="Januszkiewicz K."/>
            <person name="Wedrychowicz H."/>
        </authorList>
    </citation>
    <scope>NUCLEOTIDE SEQUENCE [LARGE SCALE GENOMIC DNA]</scope>
    <source>
        <strain evidence="6 7">CGMCC 1.6102</strain>
    </source>
</reference>
<comment type="subcellular location">
    <subcellularLocation>
        <location evidence="1">Membrane</location>
        <topology evidence="1">Multi-pass membrane protein</topology>
    </subcellularLocation>
</comment>
<dbReference type="RefSeq" id="WP_073097023.1">
    <property type="nucleotide sequence ID" value="NZ_FRCY01000016.1"/>
</dbReference>
<proteinExistence type="predicted"/>
<dbReference type="PANTHER" id="PTHR10283">
    <property type="entry name" value="SOLUTE CARRIER FAMILY 13 MEMBER"/>
    <property type="match status" value="1"/>
</dbReference>
<feature type="transmembrane region" description="Helical" evidence="5">
    <location>
        <begin position="428"/>
        <end position="446"/>
    </location>
</feature>
<dbReference type="GO" id="GO:0005886">
    <property type="term" value="C:plasma membrane"/>
    <property type="evidence" value="ECO:0007669"/>
    <property type="project" value="TreeGrafter"/>
</dbReference>
<evidence type="ECO:0000256" key="4">
    <source>
        <dbReference type="ARBA" id="ARBA00023136"/>
    </source>
</evidence>
<feature type="transmembrane region" description="Helical" evidence="5">
    <location>
        <begin position="12"/>
        <end position="34"/>
    </location>
</feature>
<protein>
    <submittedName>
        <fullName evidence="6">Solute carrier family 13 (Sodium-dependent dicarboxylate transporter), member 2/3/5</fullName>
    </submittedName>
</protein>
<organism evidence="6 7">
    <name type="scientific">Cyclobacterium lianum</name>
    <dbReference type="NCBI Taxonomy" id="388280"/>
    <lineage>
        <taxon>Bacteria</taxon>
        <taxon>Pseudomonadati</taxon>
        <taxon>Bacteroidota</taxon>
        <taxon>Cytophagia</taxon>
        <taxon>Cytophagales</taxon>
        <taxon>Cyclobacteriaceae</taxon>
        <taxon>Cyclobacterium</taxon>
    </lineage>
</organism>
<dbReference type="NCBIfam" id="TIGR00785">
    <property type="entry name" value="dass"/>
    <property type="match status" value="1"/>
</dbReference>
<dbReference type="Pfam" id="PF00939">
    <property type="entry name" value="Na_sulph_symp"/>
    <property type="match status" value="1"/>
</dbReference>
<keyword evidence="3 5" id="KW-1133">Transmembrane helix</keyword>
<dbReference type="STRING" id="388280.SAMN04488057_1162"/>
<sequence length="491" mass="53506">MNHKASKKNNENFSGIFGLILGPLMCSMVFLLGYLGAWELGPSARVLALAAWMLSWWVTEAVPIPVTALLPMVLFPLLDIFDMEAATAPYANPIIFLFMGGFIIALAMEKNKLHLRIALNLINITGTRPDGIILGFYLATVFLSMWISNTATAVMMLPIAMSIVRLIQNNNPSLAREKGFGNFCFALMLGIAYAANIGGVITIIGTPPNVVLVGYMQEFYGFNLDFNRWLLVGMPVAAVMLLLMYLLLVKVMYPSKLGRLAGSAEVIRGQLQELGPISSAELRTASVLLLTALLWIFRNPINQLLPSALLNDTLIAMSGGILMFLVPAAHLRGPRLLDWKSMQRLPWGILLLFGGGMALAKGLEAAGIIQEIGNYIAENQLLSVAVLVLALTAVSLFLTEVMSNVALVTIFLPVVLAIAEGMGEQVLVFAIPVTMASSFAFMLPISTPPNAILFSSGFIRIREMMKVGIWLNLIAILLLWLTAFTLIGWVY</sequence>
<dbReference type="CDD" id="cd01115">
    <property type="entry name" value="SLC13_permease"/>
    <property type="match status" value="1"/>
</dbReference>
<feature type="transmembrane region" description="Helical" evidence="5">
    <location>
        <begin position="467"/>
        <end position="490"/>
    </location>
</feature>
<accession>A0A1M7QAY1</accession>
<gene>
    <name evidence="6" type="ORF">SAMN04488057_1162</name>
</gene>
<dbReference type="AlphaFoldDB" id="A0A1M7QAY1"/>
<dbReference type="Proteomes" id="UP000184513">
    <property type="component" value="Unassembled WGS sequence"/>
</dbReference>
<evidence type="ECO:0000313" key="6">
    <source>
        <dbReference type="EMBL" id="SHN27910.1"/>
    </source>
</evidence>
<evidence type="ECO:0000256" key="2">
    <source>
        <dbReference type="ARBA" id="ARBA00022692"/>
    </source>
</evidence>
<keyword evidence="4 5" id="KW-0472">Membrane</keyword>
<evidence type="ECO:0000256" key="1">
    <source>
        <dbReference type="ARBA" id="ARBA00004141"/>
    </source>
</evidence>
<feature type="transmembrane region" description="Helical" evidence="5">
    <location>
        <begin position="304"/>
        <end position="326"/>
    </location>
</feature>
<dbReference type="GO" id="GO:1905039">
    <property type="term" value="P:carboxylic acid transmembrane transport"/>
    <property type="evidence" value="ECO:0007669"/>
    <property type="project" value="UniProtKB-ARBA"/>
</dbReference>
<feature type="transmembrane region" description="Helical" evidence="5">
    <location>
        <begin position="347"/>
        <end position="369"/>
    </location>
</feature>
<evidence type="ECO:0000256" key="5">
    <source>
        <dbReference type="SAM" id="Phobius"/>
    </source>
</evidence>
<dbReference type="EMBL" id="FRCY01000016">
    <property type="protein sequence ID" value="SHN27910.1"/>
    <property type="molecule type" value="Genomic_DNA"/>
</dbReference>
<dbReference type="PANTHER" id="PTHR10283:SF82">
    <property type="entry name" value="SOLUTE CARRIER FAMILY 13 MEMBER 2"/>
    <property type="match status" value="1"/>
</dbReference>
<evidence type="ECO:0000256" key="3">
    <source>
        <dbReference type="ARBA" id="ARBA00022989"/>
    </source>
</evidence>
<feature type="transmembrane region" description="Helical" evidence="5">
    <location>
        <begin position="405"/>
        <end position="422"/>
    </location>
</feature>
<dbReference type="InterPro" id="IPR001898">
    <property type="entry name" value="SLC13A/DASS"/>
</dbReference>
<feature type="transmembrane region" description="Helical" evidence="5">
    <location>
        <begin position="90"/>
        <end position="108"/>
    </location>
</feature>
<feature type="transmembrane region" description="Helical" evidence="5">
    <location>
        <begin position="136"/>
        <end position="159"/>
    </location>
</feature>
<dbReference type="GO" id="GO:0008514">
    <property type="term" value="F:organic anion transmembrane transporter activity"/>
    <property type="evidence" value="ECO:0007669"/>
    <property type="project" value="UniProtKB-ARBA"/>
</dbReference>
<keyword evidence="7" id="KW-1185">Reference proteome</keyword>
<keyword evidence="2 5" id="KW-0812">Transmembrane</keyword>
<feature type="transmembrane region" description="Helical" evidence="5">
    <location>
        <begin position="226"/>
        <end position="249"/>
    </location>
</feature>
<feature type="transmembrane region" description="Helical" evidence="5">
    <location>
        <begin position="381"/>
        <end position="398"/>
    </location>
</feature>
<feature type="transmembrane region" description="Helical" evidence="5">
    <location>
        <begin position="180"/>
        <end position="206"/>
    </location>
</feature>
<name>A0A1M7QAY1_9BACT</name>